<proteinExistence type="predicted"/>
<name>A0ABC8K3V6_ERUVS</name>
<comment type="caution">
    <text evidence="1">The sequence shown here is derived from an EMBL/GenBank/DDBJ whole genome shotgun (WGS) entry which is preliminary data.</text>
</comment>
<sequence>MQRLGVIEILENTQKVCMSWRRVSNDPAMWRKIVMHKVEGLGYDLEIMCRHAVDRSQGRLVEIEIWDFATDSLINYIADRSSKLRSLKLAMCRQISEEELTKALVKLPFLEEIELLYGSFSGESLKVVGHACPNLKTFKLNDRGFYPRLVSDDDEALSIAETMHDTGLNAILDNCPNLEHLDLRQCFNVNIVGDLEKRCSERIKVLRHPDDSTHDYPYDATVIDMRDFQLTDGDMLDLRDFAYELLRYDSYLSDY</sequence>
<dbReference type="PANTHER" id="PTHR38926:SF29">
    <property type="entry name" value="F-BOX PROTEIN SKIP19-RELATED"/>
    <property type="match status" value="1"/>
</dbReference>
<dbReference type="SUPFAM" id="SSF81383">
    <property type="entry name" value="F-box domain"/>
    <property type="match status" value="1"/>
</dbReference>
<dbReference type="CDD" id="cd22164">
    <property type="entry name" value="F-box_AtSKIP19-like"/>
    <property type="match status" value="1"/>
</dbReference>
<accession>A0ABC8K3V6</accession>
<dbReference type="EMBL" id="CAKOAT010166378">
    <property type="protein sequence ID" value="CAH8350421.1"/>
    <property type="molecule type" value="Genomic_DNA"/>
</dbReference>
<keyword evidence="2" id="KW-1185">Reference proteome</keyword>
<organism evidence="1 2">
    <name type="scientific">Eruca vesicaria subsp. sativa</name>
    <name type="common">Garden rocket</name>
    <name type="synonym">Eruca sativa</name>
    <dbReference type="NCBI Taxonomy" id="29727"/>
    <lineage>
        <taxon>Eukaryota</taxon>
        <taxon>Viridiplantae</taxon>
        <taxon>Streptophyta</taxon>
        <taxon>Embryophyta</taxon>
        <taxon>Tracheophyta</taxon>
        <taxon>Spermatophyta</taxon>
        <taxon>Magnoliopsida</taxon>
        <taxon>eudicotyledons</taxon>
        <taxon>Gunneridae</taxon>
        <taxon>Pentapetalae</taxon>
        <taxon>rosids</taxon>
        <taxon>malvids</taxon>
        <taxon>Brassicales</taxon>
        <taxon>Brassicaceae</taxon>
        <taxon>Brassiceae</taxon>
        <taxon>Eruca</taxon>
    </lineage>
</organism>
<reference evidence="1 2" key="1">
    <citation type="submission" date="2022-03" db="EMBL/GenBank/DDBJ databases">
        <authorList>
            <person name="Macdonald S."/>
            <person name="Ahmed S."/>
            <person name="Newling K."/>
        </authorList>
    </citation>
    <scope>NUCLEOTIDE SEQUENCE [LARGE SCALE GENOMIC DNA]</scope>
</reference>
<gene>
    <name evidence="1" type="ORF">ERUC_LOCUS18001</name>
</gene>
<dbReference type="SUPFAM" id="SSF52047">
    <property type="entry name" value="RNI-like"/>
    <property type="match status" value="1"/>
</dbReference>
<dbReference type="Gene3D" id="3.80.10.10">
    <property type="entry name" value="Ribonuclease Inhibitor"/>
    <property type="match status" value="1"/>
</dbReference>
<dbReference type="PANTHER" id="PTHR38926">
    <property type="entry name" value="F-BOX DOMAIN CONTAINING PROTEIN, EXPRESSED"/>
    <property type="match status" value="1"/>
</dbReference>
<dbReference type="InterPro" id="IPR036047">
    <property type="entry name" value="F-box-like_dom_sf"/>
</dbReference>
<dbReference type="AlphaFoldDB" id="A0ABC8K3V6"/>
<dbReference type="Proteomes" id="UP001642260">
    <property type="component" value="Unassembled WGS sequence"/>
</dbReference>
<evidence type="ECO:0000313" key="1">
    <source>
        <dbReference type="EMBL" id="CAH8350421.1"/>
    </source>
</evidence>
<evidence type="ECO:0000313" key="2">
    <source>
        <dbReference type="Proteomes" id="UP001642260"/>
    </source>
</evidence>
<dbReference type="InterPro" id="IPR032675">
    <property type="entry name" value="LRR_dom_sf"/>
</dbReference>
<protein>
    <submittedName>
        <fullName evidence="1">Uncharacterized protein</fullName>
    </submittedName>
</protein>